<dbReference type="KEGG" id="ttz:FHG85_07190"/>
<dbReference type="RefSeq" id="WP_173074423.1">
    <property type="nucleotide sequence ID" value="NZ_CP041345.1"/>
</dbReference>
<dbReference type="Pfam" id="PF00149">
    <property type="entry name" value="Metallophos"/>
    <property type="match status" value="1"/>
</dbReference>
<evidence type="ECO:0000256" key="1">
    <source>
        <dbReference type="SAM" id="Phobius"/>
    </source>
</evidence>
<organism evidence="3 4">
    <name type="scientific">Tenuifilum thalassicum</name>
    <dbReference type="NCBI Taxonomy" id="2590900"/>
    <lineage>
        <taxon>Bacteria</taxon>
        <taxon>Pseudomonadati</taxon>
        <taxon>Bacteroidota</taxon>
        <taxon>Bacteroidia</taxon>
        <taxon>Bacteroidales</taxon>
        <taxon>Tenuifilaceae</taxon>
        <taxon>Tenuifilum</taxon>
    </lineage>
</organism>
<proteinExistence type="predicted"/>
<dbReference type="GO" id="GO:0016787">
    <property type="term" value="F:hydrolase activity"/>
    <property type="evidence" value="ECO:0007669"/>
    <property type="project" value="InterPro"/>
</dbReference>
<name>A0A7D3XZT1_9BACT</name>
<keyword evidence="1" id="KW-1133">Transmembrane helix</keyword>
<dbReference type="PANTHER" id="PTHR31302:SF0">
    <property type="entry name" value="TRANSMEMBRANE PROTEIN WITH METALLOPHOSPHOESTERASE DOMAIN"/>
    <property type="match status" value="1"/>
</dbReference>
<dbReference type="InterPro" id="IPR029052">
    <property type="entry name" value="Metallo-depent_PP-like"/>
</dbReference>
<evidence type="ECO:0000259" key="2">
    <source>
        <dbReference type="Pfam" id="PF00149"/>
    </source>
</evidence>
<dbReference type="AlphaFoldDB" id="A0A7D3XZT1"/>
<sequence>MKIPQIVIFLSVVLGVYTLVNVFLYYQTRPLFNLTTIGSLIKLLFWIAVIAYPLGRTLESVIGGQIPTLLVKLGSIWLAFMLYLTLLFLLFQILSPVANYMFHIDFKGNTHIRQISTGIVYIASILIFVAGYINAISPKIAELKIDTHKPLPNNKLTIVMASDIHLGTIIGKKDLGKLVQRINIQNPDLVLFAGDIFDEDIAPVVNGQMGKLFEEIKSKYGVYAVTGNHEFFRNYQAKMDYLNEHGVNVLCDTAIVVGNVNIIGRYDRQSNFALGQKRKPLAELAKNIDKNHFTVVLDHQPFNLNEAVEIGADLQLSGHTHHGQMWPFNYITKAIYEVSMGYKKIKDTHFYVSPGYGTWGPRVRLGNRPEVVVIRIKQDKG</sequence>
<protein>
    <submittedName>
        <fullName evidence="3">Metallophosphoesterase</fullName>
    </submittedName>
</protein>
<dbReference type="EMBL" id="CP041345">
    <property type="protein sequence ID" value="QKG80053.1"/>
    <property type="molecule type" value="Genomic_DNA"/>
</dbReference>
<evidence type="ECO:0000313" key="4">
    <source>
        <dbReference type="Proteomes" id="UP000500961"/>
    </source>
</evidence>
<gene>
    <name evidence="3" type="ORF">FHG85_07190</name>
</gene>
<feature type="domain" description="Calcineurin-like phosphoesterase" evidence="2">
    <location>
        <begin position="157"/>
        <end position="322"/>
    </location>
</feature>
<dbReference type="SUPFAM" id="SSF56300">
    <property type="entry name" value="Metallo-dependent phosphatases"/>
    <property type="match status" value="1"/>
</dbReference>
<feature type="transmembrane region" description="Helical" evidence="1">
    <location>
        <begin position="6"/>
        <end position="24"/>
    </location>
</feature>
<dbReference type="Proteomes" id="UP000500961">
    <property type="component" value="Chromosome"/>
</dbReference>
<dbReference type="PANTHER" id="PTHR31302">
    <property type="entry name" value="TRANSMEMBRANE PROTEIN WITH METALLOPHOSPHOESTERASE DOMAIN-RELATED"/>
    <property type="match status" value="1"/>
</dbReference>
<reference evidence="3 4" key="1">
    <citation type="submission" date="2019-07" db="EMBL/GenBank/DDBJ databases">
        <title>Thalassofilum flectens gen. nov., sp. nov., a novel moderate thermophilic anaerobe from a shallow sea hot spring in Kunashir Island (Russia), representing a new family in the order Bacteroidales, and proposal of Thalassofilacea fam. nov.</title>
        <authorList>
            <person name="Kochetkova T.V."/>
            <person name="Podosokorskaya O.A."/>
            <person name="Novikov A."/>
            <person name="Elcheninov A.G."/>
            <person name="Toshchakov S.V."/>
            <person name="Kublanov I.V."/>
        </authorList>
    </citation>
    <scope>NUCLEOTIDE SEQUENCE [LARGE SCALE GENOMIC DNA]</scope>
    <source>
        <strain evidence="3 4">38-H</strain>
    </source>
</reference>
<dbReference type="InterPro" id="IPR004843">
    <property type="entry name" value="Calcineurin-like_PHP"/>
</dbReference>
<dbReference type="InterPro" id="IPR051158">
    <property type="entry name" value="Metallophosphoesterase_sf"/>
</dbReference>
<keyword evidence="1" id="KW-0472">Membrane</keyword>
<dbReference type="CDD" id="cd07385">
    <property type="entry name" value="MPP_YkuE_C"/>
    <property type="match status" value="1"/>
</dbReference>
<feature type="transmembrane region" description="Helical" evidence="1">
    <location>
        <begin position="115"/>
        <end position="133"/>
    </location>
</feature>
<feature type="transmembrane region" description="Helical" evidence="1">
    <location>
        <begin position="74"/>
        <end position="94"/>
    </location>
</feature>
<dbReference type="Gene3D" id="3.60.21.10">
    <property type="match status" value="1"/>
</dbReference>
<keyword evidence="1" id="KW-0812">Transmembrane</keyword>
<accession>A0A7D3XZT1</accession>
<keyword evidence="4" id="KW-1185">Reference proteome</keyword>
<evidence type="ECO:0000313" key="3">
    <source>
        <dbReference type="EMBL" id="QKG80053.1"/>
    </source>
</evidence>
<feature type="transmembrane region" description="Helical" evidence="1">
    <location>
        <begin position="31"/>
        <end position="54"/>
    </location>
</feature>